<evidence type="ECO:0000259" key="3">
    <source>
        <dbReference type="SMART" id="SM00822"/>
    </source>
</evidence>
<dbReference type="InterPro" id="IPR057326">
    <property type="entry name" value="KR_dom"/>
</dbReference>
<dbReference type="EC" id="1.1.1.47" evidence="4"/>
<dbReference type="EMBL" id="WTYO01000001">
    <property type="protein sequence ID" value="MXO67374.1"/>
    <property type="molecule type" value="Genomic_DNA"/>
</dbReference>
<feature type="domain" description="Ketoreductase" evidence="3">
    <location>
        <begin position="7"/>
        <end position="188"/>
    </location>
</feature>
<dbReference type="PANTHER" id="PTHR43639:SF1">
    <property type="entry name" value="SHORT-CHAIN DEHYDROGENASE_REDUCTASE FAMILY PROTEIN"/>
    <property type="match status" value="1"/>
</dbReference>
<name>A0ABW9UR69_9SPHN</name>
<reference evidence="4 5" key="1">
    <citation type="submission" date="2019-12" db="EMBL/GenBank/DDBJ databases">
        <title>Genomic-based taxomic classification of the family Erythrobacteraceae.</title>
        <authorList>
            <person name="Xu L."/>
        </authorList>
    </citation>
    <scope>NUCLEOTIDE SEQUENCE [LARGE SCALE GENOMIC DNA]</scope>
    <source>
        <strain evidence="4 5">H32</strain>
    </source>
</reference>
<dbReference type="Gene3D" id="3.40.50.720">
    <property type="entry name" value="NAD(P)-binding Rossmann-like Domain"/>
    <property type="match status" value="1"/>
</dbReference>
<dbReference type="PANTHER" id="PTHR43639">
    <property type="entry name" value="OXIDOREDUCTASE, SHORT-CHAIN DEHYDROGENASE/REDUCTASE FAMILY (AFU_ORTHOLOGUE AFUA_5G02870)"/>
    <property type="match status" value="1"/>
</dbReference>
<keyword evidence="5" id="KW-1185">Reference proteome</keyword>
<evidence type="ECO:0000256" key="1">
    <source>
        <dbReference type="ARBA" id="ARBA00006484"/>
    </source>
</evidence>
<keyword evidence="2 4" id="KW-0560">Oxidoreductase</keyword>
<dbReference type="InterPro" id="IPR002347">
    <property type="entry name" value="SDR_fam"/>
</dbReference>
<dbReference type="CDD" id="cd05233">
    <property type="entry name" value="SDR_c"/>
    <property type="match status" value="1"/>
</dbReference>
<dbReference type="SUPFAM" id="SSF51735">
    <property type="entry name" value="NAD(P)-binding Rossmann-fold domains"/>
    <property type="match status" value="1"/>
</dbReference>
<dbReference type="SMART" id="SM00822">
    <property type="entry name" value="PKS_KR"/>
    <property type="match status" value="1"/>
</dbReference>
<proteinExistence type="inferred from homology"/>
<accession>A0ABW9UR69</accession>
<dbReference type="InterPro" id="IPR036291">
    <property type="entry name" value="NAD(P)-bd_dom_sf"/>
</dbReference>
<dbReference type="RefSeq" id="WP_160732039.1">
    <property type="nucleotide sequence ID" value="NZ_WTYO01000001.1"/>
</dbReference>
<protein>
    <submittedName>
        <fullName evidence="4">Glucose 1-dehydrogenase</fullName>
        <ecNumber evidence="4">1.1.1.47</ecNumber>
    </submittedName>
</protein>
<dbReference type="Proteomes" id="UP000444401">
    <property type="component" value="Unassembled WGS sequence"/>
</dbReference>
<dbReference type="GO" id="GO:0047936">
    <property type="term" value="F:glucose 1-dehydrogenase [NAD(P)+] activity"/>
    <property type="evidence" value="ECO:0007669"/>
    <property type="project" value="UniProtKB-EC"/>
</dbReference>
<dbReference type="Pfam" id="PF13561">
    <property type="entry name" value="adh_short_C2"/>
    <property type="match status" value="1"/>
</dbReference>
<dbReference type="NCBIfam" id="NF005559">
    <property type="entry name" value="PRK07231.1"/>
    <property type="match status" value="1"/>
</dbReference>
<gene>
    <name evidence="4" type="ORF">GRI72_00825</name>
</gene>
<dbReference type="PRINTS" id="PR00081">
    <property type="entry name" value="GDHRDH"/>
</dbReference>
<dbReference type="PRINTS" id="PR00080">
    <property type="entry name" value="SDRFAMILY"/>
</dbReference>
<comment type="similarity">
    <text evidence="1">Belongs to the short-chain dehydrogenases/reductases (SDR) family.</text>
</comment>
<organism evidence="4 5">
    <name type="scientific">Pelagerythrobacter marinus</name>
    <dbReference type="NCBI Taxonomy" id="538382"/>
    <lineage>
        <taxon>Bacteria</taxon>
        <taxon>Pseudomonadati</taxon>
        <taxon>Pseudomonadota</taxon>
        <taxon>Alphaproteobacteria</taxon>
        <taxon>Sphingomonadales</taxon>
        <taxon>Erythrobacteraceae</taxon>
        <taxon>Pelagerythrobacter</taxon>
    </lineage>
</organism>
<evidence type="ECO:0000313" key="4">
    <source>
        <dbReference type="EMBL" id="MXO67374.1"/>
    </source>
</evidence>
<evidence type="ECO:0000256" key="2">
    <source>
        <dbReference type="ARBA" id="ARBA00023002"/>
    </source>
</evidence>
<sequence>MTDLTNKVAIVTGASRDIGQAVAIELGKCGARVAVNYRSDEAAAEAVVEAIRQAGGEAVKVRADVTVAAEVDAMVAQTREAFGGAIDIVVNVAGGMVERRPLDAMDEDFFNHVMQLNATSAFLVTKAAVPHMGEGGAIVNFASQAGRDGGGPGACAYATSKGAVMTFTRAMAKELGPKGIRVNALCPGMIATTFHDTFTKDEVRANVAAATPLRRQGNSEEVATTVAWLASEEAAFVTGANIDINGGTFFS</sequence>
<comment type="caution">
    <text evidence="4">The sequence shown here is derived from an EMBL/GenBank/DDBJ whole genome shotgun (WGS) entry which is preliminary data.</text>
</comment>
<evidence type="ECO:0000313" key="5">
    <source>
        <dbReference type="Proteomes" id="UP000444401"/>
    </source>
</evidence>